<evidence type="ECO:0000313" key="1">
    <source>
        <dbReference type="EMBL" id="WFD08779.1"/>
    </source>
</evidence>
<proteinExistence type="predicted"/>
<reference evidence="1 2" key="1">
    <citation type="submission" date="2023-03" db="EMBL/GenBank/DDBJ databases">
        <title>Complete genome sequence of Tepidibacter sp. SWIR-1, isolated from a deep-sea hydrothermal vent.</title>
        <authorList>
            <person name="Li X."/>
        </authorList>
    </citation>
    <scope>NUCLEOTIDE SEQUENCE [LARGE SCALE GENOMIC DNA]</scope>
    <source>
        <strain evidence="1 2">SWIR-1</strain>
    </source>
</reference>
<gene>
    <name evidence="1" type="ORF">P4S50_10250</name>
</gene>
<evidence type="ECO:0000313" key="2">
    <source>
        <dbReference type="Proteomes" id="UP001222800"/>
    </source>
</evidence>
<keyword evidence="2" id="KW-1185">Reference proteome</keyword>
<accession>A0ABY8EB01</accession>
<sequence length="197" mass="23397">MLKMHGTDERIEKYAGMECGIGITYNEVLCELMKKNKDKYYKHMPQGMDCIYGEMIEELEEVGITWIDGIRPVLDRLIRNSVKLSHMDEKLYAINCKTVEICDVCFCIYDDIVEFTRLAIETLKRERDEDNKQSIQDNNRKSLMKYKLSPSYTERTHKATLTEEDRVYREIERNLYLDEDRLEPGDCIVNDFIHRDD</sequence>
<dbReference type="RefSeq" id="WP_277730692.1">
    <property type="nucleotide sequence ID" value="NZ_CP120733.1"/>
</dbReference>
<name>A0ABY8EB01_9FIRM</name>
<protein>
    <submittedName>
        <fullName evidence="1">Uncharacterized protein</fullName>
    </submittedName>
</protein>
<dbReference type="EMBL" id="CP120733">
    <property type="protein sequence ID" value="WFD08779.1"/>
    <property type="molecule type" value="Genomic_DNA"/>
</dbReference>
<organism evidence="1 2">
    <name type="scientific">Tepidibacter hydrothermalis</name>
    <dbReference type="NCBI Taxonomy" id="3036126"/>
    <lineage>
        <taxon>Bacteria</taxon>
        <taxon>Bacillati</taxon>
        <taxon>Bacillota</taxon>
        <taxon>Clostridia</taxon>
        <taxon>Peptostreptococcales</taxon>
        <taxon>Peptostreptococcaceae</taxon>
        <taxon>Tepidibacter</taxon>
    </lineage>
</organism>
<dbReference type="Proteomes" id="UP001222800">
    <property type="component" value="Chromosome"/>
</dbReference>